<dbReference type="Proteomes" id="UP000831390">
    <property type="component" value="Chromosome"/>
</dbReference>
<dbReference type="InterPro" id="IPR051918">
    <property type="entry name" value="STPP_CPPED1"/>
</dbReference>
<sequence length="281" mass="31325">MMNTSTSSGLRSALSHALALSTGLALLAGCELIEFSPNQTSSPAAYSDLTAKNMTALARQPLPAGDTLRFVFTGDSQRFYEEAEDLVASVNRQPGISLLVVAGDISDFGLGREMRWVHDKLKKLRVPYLTVVGNHDHAANGRRVYQEVFGPLDYVFTYAGTRFIMLNTNGREYRFDGTVPNINWLQQQLADTAGVQRQVVINHVPPMDEDFDPQLEEPYVAALKAAPRLSLALNGHRHDFSVTHPYGGGLTLINSYSFEKRRYVILTLWGRNQFKLKTIDF</sequence>
<dbReference type="SUPFAM" id="SSF56300">
    <property type="entry name" value="Metallo-dependent phosphatases"/>
    <property type="match status" value="1"/>
</dbReference>
<reference evidence="2 3" key="1">
    <citation type="submission" date="2022-03" db="EMBL/GenBank/DDBJ databases">
        <title>Hymenobactersp. isolated from the air.</title>
        <authorList>
            <person name="Won M."/>
            <person name="Kwon S.-W."/>
        </authorList>
    </citation>
    <scope>NUCLEOTIDE SEQUENCE [LARGE SCALE GENOMIC DNA]</scope>
    <source>
        <strain evidence="2 3">KACC 22596</strain>
    </source>
</reference>
<dbReference type="Pfam" id="PF00149">
    <property type="entry name" value="Metallophos"/>
    <property type="match status" value="1"/>
</dbReference>
<proteinExistence type="predicted"/>
<dbReference type="PANTHER" id="PTHR43143:SF1">
    <property type="entry name" value="SERINE_THREONINE-PROTEIN PHOSPHATASE CPPED1"/>
    <property type="match status" value="1"/>
</dbReference>
<dbReference type="EMBL" id="CP094534">
    <property type="protein sequence ID" value="UOE32992.1"/>
    <property type="molecule type" value="Genomic_DNA"/>
</dbReference>
<protein>
    <submittedName>
        <fullName evidence="2">Metallophosphoesterase</fullName>
    </submittedName>
</protein>
<feature type="domain" description="Calcineurin-like phosphoesterase" evidence="1">
    <location>
        <begin position="68"/>
        <end position="239"/>
    </location>
</feature>
<dbReference type="PANTHER" id="PTHR43143">
    <property type="entry name" value="METALLOPHOSPHOESTERASE, CALCINEURIN SUPERFAMILY"/>
    <property type="match status" value="1"/>
</dbReference>
<keyword evidence="3" id="KW-1185">Reference proteome</keyword>
<dbReference type="InterPro" id="IPR004843">
    <property type="entry name" value="Calcineurin-like_PHP"/>
</dbReference>
<dbReference type="RefSeq" id="WP_243512475.1">
    <property type="nucleotide sequence ID" value="NZ_CP094534.1"/>
</dbReference>
<gene>
    <name evidence="2" type="ORF">MTP16_17905</name>
</gene>
<evidence type="ECO:0000313" key="2">
    <source>
        <dbReference type="EMBL" id="UOE32992.1"/>
    </source>
</evidence>
<organism evidence="2 3">
    <name type="scientific">Hymenobacter monticola</name>
    <dbReference type="NCBI Taxonomy" id="1705399"/>
    <lineage>
        <taxon>Bacteria</taxon>
        <taxon>Pseudomonadati</taxon>
        <taxon>Bacteroidota</taxon>
        <taxon>Cytophagia</taxon>
        <taxon>Cytophagales</taxon>
        <taxon>Hymenobacteraceae</taxon>
        <taxon>Hymenobacter</taxon>
    </lineage>
</organism>
<evidence type="ECO:0000259" key="1">
    <source>
        <dbReference type="Pfam" id="PF00149"/>
    </source>
</evidence>
<dbReference type="InterPro" id="IPR029052">
    <property type="entry name" value="Metallo-depent_PP-like"/>
</dbReference>
<evidence type="ECO:0000313" key="3">
    <source>
        <dbReference type="Proteomes" id="UP000831390"/>
    </source>
</evidence>
<name>A0ABY4B1F3_9BACT</name>
<dbReference type="Gene3D" id="3.60.21.10">
    <property type="match status" value="1"/>
</dbReference>
<accession>A0ABY4B1F3</accession>